<protein>
    <submittedName>
        <fullName evidence="2">Uncharacterized protein</fullName>
    </submittedName>
</protein>
<dbReference type="EMBL" id="AP028914">
    <property type="protein sequence ID" value="BES96083.1"/>
    <property type="molecule type" value="Genomic_DNA"/>
</dbReference>
<sequence length="82" mass="9292">MEVRGEILGREKPASTEDNFKEENKPYLVINSLEGGRMSHLASRSSDAIFLPWLLGNKRLVNYNNVTCRNPSQGTEIISLRE</sequence>
<dbReference type="Proteomes" id="UP001307889">
    <property type="component" value="Chromosome 6"/>
</dbReference>
<evidence type="ECO:0000313" key="3">
    <source>
        <dbReference type="Proteomes" id="UP001307889"/>
    </source>
</evidence>
<keyword evidence="3" id="KW-1185">Reference proteome</keyword>
<feature type="region of interest" description="Disordered" evidence="1">
    <location>
        <begin position="1"/>
        <end position="21"/>
    </location>
</feature>
<organism evidence="2 3">
    <name type="scientific">Nesidiocoris tenuis</name>
    <dbReference type="NCBI Taxonomy" id="355587"/>
    <lineage>
        <taxon>Eukaryota</taxon>
        <taxon>Metazoa</taxon>
        <taxon>Ecdysozoa</taxon>
        <taxon>Arthropoda</taxon>
        <taxon>Hexapoda</taxon>
        <taxon>Insecta</taxon>
        <taxon>Pterygota</taxon>
        <taxon>Neoptera</taxon>
        <taxon>Paraneoptera</taxon>
        <taxon>Hemiptera</taxon>
        <taxon>Heteroptera</taxon>
        <taxon>Panheteroptera</taxon>
        <taxon>Cimicomorpha</taxon>
        <taxon>Miridae</taxon>
        <taxon>Dicyphina</taxon>
        <taxon>Nesidiocoris</taxon>
    </lineage>
</organism>
<evidence type="ECO:0000313" key="2">
    <source>
        <dbReference type="EMBL" id="BES96083.1"/>
    </source>
</evidence>
<name>A0ABN7AVV9_9HEMI</name>
<gene>
    <name evidence="2" type="ORF">NTJ_08892</name>
</gene>
<evidence type="ECO:0000256" key="1">
    <source>
        <dbReference type="SAM" id="MobiDB-lite"/>
    </source>
</evidence>
<reference evidence="2 3" key="1">
    <citation type="submission" date="2023-09" db="EMBL/GenBank/DDBJ databases">
        <title>Nesidiocoris tenuis whole genome shotgun sequence.</title>
        <authorList>
            <person name="Shibata T."/>
            <person name="Shimoda M."/>
            <person name="Kobayashi T."/>
            <person name="Uehara T."/>
        </authorList>
    </citation>
    <scope>NUCLEOTIDE SEQUENCE [LARGE SCALE GENOMIC DNA]</scope>
    <source>
        <strain evidence="2 3">Japan</strain>
    </source>
</reference>
<proteinExistence type="predicted"/>
<accession>A0ABN7AVV9</accession>